<proteinExistence type="predicted"/>
<protein>
    <submittedName>
        <fullName evidence="1">Uncharacterized protein</fullName>
    </submittedName>
</protein>
<dbReference type="RefSeq" id="XP_013430967.1">
    <property type="nucleotide sequence ID" value="XM_013575513.1"/>
</dbReference>
<gene>
    <name evidence="1" type="ORF">M436DRAFT_60231</name>
</gene>
<accession>A0A074XP84</accession>
<keyword evidence="2" id="KW-1185">Reference proteome</keyword>
<dbReference type="OrthoDB" id="3931901at2759"/>
<reference evidence="1 2" key="1">
    <citation type="journal article" date="2014" name="BMC Genomics">
        <title>Genome sequencing of four Aureobasidium pullulans varieties: biotechnological potential, stress tolerance, and description of new species.</title>
        <authorList>
            <person name="Gostin Ar C."/>
            <person name="Ohm R.A."/>
            <person name="Kogej T."/>
            <person name="Sonjak S."/>
            <person name="Turk M."/>
            <person name="Zajc J."/>
            <person name="Zalar P."/>
            <person name="Grube M."/>
            <person name="Sun H."/>
            <person name="Han J."/>
            <person name="Sharma A."/>
            <person name="Chiniquy J."/>
            <person name="Ngan C.Y."/>
            <person name="Lipzen A."/>
            <person name="Barry K."/>
            <person name="Grigoriev I.V."/>
            <person name="Gunde-Cimerman N."/>
        </authorList>
    </citation>
    <scope>NUCLEOTIDE SEQUENCE [LARGE SCALE GENOMIC DNA]</scope>
    <source>
        <strain evidence="1 2">CBS 147.97</strain>
    </source>
</reference>
<organism evidence="1 2">
    <name type="scientific">Aureobasidium namibiae CBS 147.97</name>
    <dbReference type="NCBI Taxonomy" id="1043004"/>
    <lineage>
        <taxon>Eukaryota</taxon>
        <taxon>Fungi</taxon>
        <taxon>Dikarya</taxon>
        <taxon>Ascomycota</taxon>
        <taxon>Pezizomycotina</taxon>
        <taxon>Dothideomycetes</taxon>
        <taxon>Dothideomycetidae</taxon>
        <taxon>Dothideales</taxon>
        <taxon>Saccotheciaceae</taxon>
        <taxon>Aureobasidium</taxon>
    </lineage>
</organism>
<dbReference type="AlphaFoldDB" id="A0A074XP84"/>
<name>A0A074XP84_9PEZI</name>
<dbReference type="Proteomes" id="UP000027730">
    <property type="component" value="Unassembled WGS sequence"/>
</dbReference>
<dbReference type="EMBL" id="KL584703">
    <property type="protein sequence ID" value="KEQ76396.1"/>
    <property type="molecule type" value="Genomic_DNA"/>
</dbReference>
<evidence type="ECO:0000313" key="1">
    <source>
        <dbReference type="EMBL" id="KEQ76396.1"/>
    </source>
</evidence>
<dbReference type="GeneID" id="25412955"/>
<dbReference type="HOGENOM" id="CLU_986892_0_0_1"/>
<evidence type="ECO:0000313" key="2">
    <source>
        <dbReference type="Proteomes" id="UP000027730"/>
    </source>
</evidence>
<sequence length="282" mass="31445">MCYGDSVFITCPRCNTTEQIFEQQGVCPFGSSPPETWWILPCVILGEFSLNEPCNSCSHLFNWFDNLASPTSQISLTDSTNGDDSALLKNSNHEDVCNCSYLASVSSEESYTDDPEEHLHLICTWYEDIEHHLNSIRRSIPSIRTRCIATKNVALILKLGLLEASIETTLTESLQQLEYIIELSTWLRLCAGGENDDVEPDDIRSALFEMRMNYCDLCSDEGCADAVTKGFGVAVGEVWGALEAAEEVCRREAVIYGVGLEVPETKEKRKSFVDRVLSMIVA</sequence>